<evidence type="ECO:0000313" key="3">
    <source>
        <dbReference type="EMBL" id="KAK2837140.1"/>
    </source>
</evidence>
<keyword evidence="4" id="KW-1185">Reference proteome</keyword>
<evidence type="ECO:0000256" key="1">
    <source>
        <dbReference type="SAM" id="MobiDB-lite"/>
    </source>
</evidence>
<comment type="caution">
    <text evidence="3">The sequence shown here is derived from an EMBL/GenBank/DDBJ whole genome shotgun (WGS) entry which is preliminary data.</text>
</comment>
<feature type="transmembrane region" description="Helical" evidence="2">
    <location>
        <begin position="43"/>
        <end position="65"/>
    </location>
</feature>
<dbReference type="Proteomes" id="UP001187415">
    <property type="component" value="Unassembled WGS sequence"/>
</dbReference>
<name>A0AA88SF30_CHASR</name>
<keyword evidence="2" id="KW-0472">Membrane</keyword>
<dbReference type="AlphaFoldDB" id="A0AA88SF30"/>
<accession>A0AA88SF30</accession>
<dbReference type="Pfam" id="PF15664">
    <property type="entry name" value="TMEM252"/>
    <property type="match status" value="1"/>
</dbReference>
<dbReference type="InterPro" id="IPR031363">
    <property type="entry name" value="TMEM252"/>
</dbReference>
<evidence type="ECO:0008006" key="5">
    <source>
        <dbReference type="Google" id="ProtNLM"/>
    </source>
</evidence>
<reference evidence="3" key="1">
    <citation type="submission" date="2023-07" db="EMBL/GenBank/DDBJ databases">
        <title>Chromosome-level Genome Assembly of Striped Snakehead (Channa striata).</title>
        <authorList>
            <person name="Liu H."/>
        </authorList>
    </citation>
    <scope>NUCLEOTIDE SEQUENCE</scope>
    <source>
        <strain evidence="3">Gz</strain>
        <tissue evidence="3">Muscle</tissue>
    </source>
</reference>
<feature type="region of interest" description="Disordered" evidence="1">
    <location>
        <begin position="145"/>
        <end position="175"/>
    </location>
</feature>
<dbReference type="EMBL" id="JAUPFM010000011">
    <property type="protein sequence ID" value="KAK2837140.1"/>
    <property type="molecule type" value="Genomic_DNA"/>
</dbReference>
<dbReference type="PANTHER" id="PTHR35682:SF1">
    <property type="entry name" value="TRANSMEMBRANE PROTEIN 252"/>
    <property type="match status" value="1"/>
</dbReference>
<protein>
    <recommendedName>
        <fullName evidence="5">Transmembrane protein 252</fullName>
    </recommendedName>
</protein>
<feature type="transmembrane region" description="Helical" evidence="2">
    <location>
        <begin position="12"/>
        <end position="31"/>
    </location>
</feature>
<dbReference type="PANTHER" id="PTHR35682">
    <property type="entry name" value="TRANSMEMBRANE PROTEIN 252"/>
    <property type="match status" value="1"/>
</dbReference>
<keyword evidence="2" id="KW-1133">Transmembrane helix</keyword>
<proteinExistence type="predicted"/>
<evidence type="ECO:0000313" key="4">
    <source>
        <dbReference type="Proteomes" id="UP001187415"/>
    </source>
</evidence>
<keyword evidence="2" id="KW-0812">Transmembrane</keyword>
<gene>
    <name evidence="3" type="ORF">Q5P01_014352</name>
</gene>
<evidence type="ECO:0000256" key="2">
    <source>
        <dbReference type="SAM" id="Phobius"/>
    </source>
</evidence>
<organism evidence="3 4">
    <name type="scientific">Channa striata</name>
    <name type="common">Snakehead murrel</name>
    <name type="synonym">Ophicephalus striatus</name>
    <dbReference type="NCBI Taxonomy" id="64152"/>
    <lineage>
        <taxon>Eukaryota</taxon>
        <taxon>Metazoa</taxon>
        <taxon>Chordata</taxon>
        <taxon>Craniata</taxon>
        <taxon>Vertebrata</taxon>
        <taxon>Euteleostomi</taxon>
        <taxon>Actinopterygii</taxon>
        <taxon>Neopterygii</taxon>
        <taxon>Teleostei</taxon>
        <taxon>Neoteleostei</taxon>
        <taxon>Acanthomorphata</taxon>
        <taxon>Anabantaria</taxon>
        <taxon>Anabantiformes</taxon>
        <taxon>Channoidei</taxon>
        <taxon>Channidae</taxon>
        <taxon>Channa</taxon>
    </lineage>
</organism>
<sequence length="175" mass="19622">MNVKKQLGSLVRMILPGVGFALTCIGAYLLSHQTEYECIWKFISAYVLTAFGFLAILFGVFWTICHTMRSKIYHRGCNREQHIQIYTVERPSSFPPSYEESQESRARADSAPEFVVVSEGMDTLQSLAPPLYSQDSLEAPDCTWSWEQPPPYSQAEHIQRGQVGSGELGEAVSGH</sequence>